<evidence type="ECO:0000256" key="1">
    <source>
        <dbReference type="SAM" id="Phobius"/>
    </source>
</evidence>
<protein>
    <submittedName>
        <fullName evidence="2">Uncharacterized protein</fullName>
    </submittedName>
</protein>
<reference evidence="2" key="1">
    <citation type="submission" date="2020-10" db="EMBL/GenBank/DDBJ databases">
        <authorList>
            <person name="Castelo-Branco R."/>
            <person name="Eusebio N."/>
            <person name="Adriana R."/>
            <person name="Vieira A."/>
            <person name="Brugerolle De Fraissinette N."/>
            <person name="Rezende De Castro R."/>
            <person name="Schneider M.P."/>
            <person name="Vasconcelos V."/>
            <person name="Leao P.N."/>
        </authorList>
    </citation>
    <scope>NUCLEOTIDE SEQUENCE</scope>
    <source>
        <strain evidence="2">LEGE 11467</strain>
    </source>
</reference>
<feature type="transmembrane region" description="Helical" evidence="1">
    <location>
        <begin position="15"/>
        <end position="40"/>
    </location>
</feature>
<dbReference type="AlphaFoldDB" id="A0A928Z5P7"/>
<feature type="transmembrane region" description="Helical" evidence="1">
    <location>
        <begin position="164"/>
        <end position="182"/>
    </location>
</feature>
<feature type="transmembrane region" description="Helical" evidence="1">
    <location>
        <begin position="382"/>
        <end position="399"/>
    </location>
</feature>
<name>A0A928Z5P7_9CYAN</name>
<feature type="transmembrane region" description="Helical" evidence="1">
    <location>
        <begin position="109"/>
        <end position="129"/>
    </location>
</feature>
<keyword evidence="3" id="KW-1185">Reference proteome</keyword>
<keyword evidence="1" id="KW-0812">Transmembrane</keyword>
<sequence length="556" mass="62319">MNPQLPNRSTSPTRIAVTFVSLAIATMALVLLVFLVYTVATTSIPFDNDEANHAVDGWQVYRAIVHLNLPDLYRAIVSRSFYPPIHSVFVAMSYGLGEPGIATSRMPTVFIGAIAVLGMAGLVFGISYSESKTDRWLPIAGATFSVTLAICSLTFILNSVICMLEMTGAMLGILLIAIAHGVDRCHRWRSGWVAASAIAVMAIFLTKYSFGLFFGCGLIAALLGEAFPQAIVRKPASLFHGQTRRDLTIVLIIYATILGLWLSIAHRPTIWRFFTGHPSYASFWSMENLLFYPKVWLSDYSSHAIVGFFALILAIVGAVGYWHYLCVRVAAWSALAATGILTISTTNSLRHLFVVVPGMWMLAGLGLVEVLRLLRHSRGDRVVVRAIVLLWTLLVISAIKPSLRLHDELIATFEGLPIYTQMQDFALQNVDLHRPGLLVGFTSDQYRLLAMRWRAAVLSDQSLEDLDLDYFPFDTRERSLHRTHRKPQMASIDPNFPREPLQAVLDRKYYAWAIETREGNEPIDVSLRALQGYPHRTEVFEDWQIIIYQLLMEDRP</sequence>
<dbReference type="EMBL" id="JADEXN010000015">
    <property type="protein sequence ID" value="MBE9039532.1"/>
    <property type="molecule type" value="Genomic_DNA"/>
</dbReference>
<feature type="transmembrane region" description="Helical" evidence="1">
    <location>
        <begin position="247"/>
        <end position="264"/>
    </location>
</feature>
<comment type="caution">
    <text evidence="2">The sequence shown here is derived from an EMBL/GenBank/DDBJ whole genome shotgun (WGS) entry which is preliminary data.</text>
</comment>
<feature type="transmembrane region" description="Helical" evidence="1">
    <location>
        <begin position="135"/>
        <end position="157"/>
    </location>
</feature>
<dbReference type="Proteomes" id="UP000621799">
    <property type="component" value="Unassembled WGS sequence"/>
</dbReference>
<feature type="transmembrane region" description="Helical" evidence="1">
    <location>
        <begin position="329"/>
        <end position="346"/>
    </location>
</feature>
<keyword evidence="1" id="KW-0472">Membrane</keyword>
<keyword evidence="1" id="KW-1133">Transmembrane helix</keyword>
<dbReference type="RefSeq" id="WP_264319793.1">
    <property type="nucleotide sequence ID" value="NZ_JADEXN010000015.1"/>
</dbReference>
<organism evidence="2 3">
    <name type="scientific">Zarconia navalis LEGE 11467</name>
    <dbReference type="NCBI Taxonomy" id="1828826"/>
    <lineage>
        <taxon>Bacteria</taxon>
        <taxon>Bacillati</taxon>
        <taxon>Cyanobacteriota</taxon>
        <taxon>Cyanophyceae</taxon>
        <taxon>Oscillatoriophycideae</taxon>
        <taxon>Oscillatoriales</taxon>
        <taxon>Oscillatoriales incertae sedis</taxon>
        <taxon>Zarconia</taxon>
        <taxon>Zarconia navalis</taxon>
    </lineage>
</organism>
<evidence type="ECO:0000313" key="3">
    <source>
        <dbReference type="Proteomes" id="UP000621799"/>
    </source>
</evidence>
<feature type="transmembrane region" description="Helical" evidence="1">
    <location>
        <begin position="300"/>
        <end position="322"/>
    </location>
</feature>
<feature type="transmembrane region" description="Helical" evidence="1">
    <location>
        <begin position="352"/>
        <end position="370"/>
    </location>
</feature>
<evidence type="ECO:0000313" key="2">
    <source>
        <dbReference type="EMBL" id="MBE9039532.1"/>
    </source>
</evidence>
<proteinExistence type="predicted"/>
<gene>
    <name evidence="2" type="ORF">IQ235_01815</name>
</gene>
<accession>A0A928Z5P7</accession>
<feature type="transmembrane region" description="Helical" evidence="1">
    <location>
        <begin position="194"/>
        <end position="227"/>
    </location>
</feature>